<dbReference type="RefSeq" id="WP_152279506.1">
    <property type="nucleotide sequence ID" value="NZ_WFKK01000001.1"/>
</dbReference>
<evidence type="ECO:0000313" key="1">
    <source>
        <dbReference type="EMBL" id="KAB7891403.1"/>
    </source>
</evidence>
<sequence length="84" mass="9902">MKKYNLDFESEPQQENESSYISIKVEETIERNEALGDQIGIYKENNSLEFDEYIDVDDEDIREFIEDNFNSPKAVLGFVRRLTS</sequence>
<proteinExistence type="predicted"/>
<protein>
    <submittedName>
        <fullName evidence="1">Uncharacterized protein</fullName>
    </submittedName>
</protein>
<gene>
    <name evidence="1" type="ORF">GBG19_00775</name>
</gene>
<dbReference type="Proteomes" id="UP000472839">
    <property type="component" value="Unassembled WGS sequence"/>
</dbReference>
<name>A0A6L4WXC2_9BACT</name>
<dbReference type="AlphaFoldDB" id="A0A6L4WXC2"/>
<comment type="caution">
    <text evidence="1">The sequence shown here is derived from an EMBL/GenBank/DDBJ whole genome shotgun (WGS) entry which is preliminary data.</text>
</comment>
<accession>A0A6L4WXC2</accession>
<evidence type="ECO:0000313" key="2">
    <source>
        <dbReference type="Proteomes" id="UP000472839"/>
    </source>
</evidence>
<dbReference type="EMBL" id="WFKK01000001">
    <property type="protein sequence ID" value="KAB7891403.1"/>
    <property type="molecule type" value="Genomic_DNA"/>
</dbReference>
<organism evidence="1 2">
    <name type="scientific">Poseidonibacter ostreae</name>
    <dbReference type="NCBI Taxonomy" id="2654171"/>
    <lineage>
        <taxon>Bacteria</taxon>
        <taxon>Pseudomonadati</taxon>
        <taxon>Campylobacterota</taxon>
        <taxon>Epsilonproteobacteria</taxon>
        <taxon>Campylobacterales</taxon>
        <taxon>Arcobacteraceae</taxon>
        <taxon>Poseidonibacter</taxon>
    </lineage>
</organism>
<reference evidence="1 2" key="1">
    <citation type="submission" date="2019-10" db="EMBL/GenBank/DDBJ databases">
        <title>Poseidonibacter ostreae sp. nov., isolated from the gut of the Ostrea denselamellosa.</title>
        <authorList>
            <person name="Choi A."/>
        </authorList>
    </citation>
    <scope>NUCLEOTIDE SEQUENCE [LARGE SCALE GENOMIC DNA]</scope>
    <source>
        <strain evidence="1 2">SJOD-M-33</strain>
    </source>
</reference>